<dbReference type="AlphaFoldDB" id="A0AAU9KA84"/>
<comment type="caution">
    <text evidence="1">The sequence shown here is derived from an EMBL/GenBank/DDBJ whole genome shotgun (WGS) entry which is preliminary data.</text>
</comment>
<name>A0AAU9KA84_9CILI</name>
<reference evidence="1" key="1">
    <citation type="submission" date="2021-09" db="EMBL/GenBank/DDBJ databases">
        <authorList>
            <consortium name="AG Swart"/>
            <person name="Singh M."/>
            <person name="Singh A."/>
            <person name="Seah K."/>
            <person name="Emmerich C."/>
        </authorList>
    </citation>
    <scope>NUCLEOTIDE SEQUENCE</scope>
    <source>
        <strain evidence="1">ATCC30299</strain>
    </source>
</reference>
<proteinExistence type="predicted"/>
<gene>
    <name evidence="1" type="ORF">BSTOLATCC_MIC55994</name>
</gene>
<evidence type="ECO:0000313" key="1">
    <source>
        <dbReference type="EMBL" id="CAG9332549.1"/>
    </source>
</evidence>
<evidence type="ECO:0000313" key="2">
    <source>
        <dbReference type="Proteomes" id="UP001162131"/>
    </source>
</evidence>
<organism evidence="1 2">
    <name type="scientific">Blepharisma stoltei</name>
    <dbReference type="NCBI Taxonomy" id="1481888"/>
    <lineage>
        <taxon>Eukaryota</taxon>
        <taxon>Sar</taxon>
        <taxon>Alveolata</taxon>
        <taxon>Ciliophora</taxon>
        <taxon>Postciliodesmatophora</taxon>
        <taxon>Heterotrichea</taxon>
        <taxon>Heterotrichida</taxon>
        <taxon>Blepharismidae</taxon>
        <taxon>Blepharisma</taxon>
    </lineage>
</organism>
<dbReference type="Proteomes" id="UP001162131">
    <property type="component" value="Unassembled WGS sequence"/>
</dbReference>
<sequence length="155" mass="18489">MSSHEYWKKLLKSSDFSSKIPDETIHLELLLKEYWKGRSILAEIDLDDKHDEKKDQEEEKKIISITPKQKSRKHVLSLTHKPVDRFEHKIINNTEALKLPLHRLSQTPRRNSAKSDSLKKYRRMPSIESYVVRRQTDRIRLKLKKELLIPEGLRL</sequence>
<accession>A0AAU9KA84</accession>
<keyword evidence="2" id="KW-1185">Reference proteome</keyword>
<protein>
    <submittedName>
        <fullName evidence="1">Uncharacterized protein</fullName>
    </submittedName>
</protein>
<dbReference type="EMBL" id="CAJZBQ010000054">
    <property type="protein sequence ID" value="CAG9332549.1"/>
    <property type="molecule type" value="Genomic_DNA"/>
</dbReference>